<reference evidence="1" key="1">
    <citation type="submission" date="2023-07" db="EMBL/GenBank/DDBJ databases">
        <title>Sorghum-associated microbial communities from plants grown in Nebraska, USA.</title>
        <authorList>
            <person name="Schachtman D."/>
        </authorList>
    </citation>
    <scope>NUCLEOTIDE SEQUENCE</scope>
    <source>
        <strain evidence="1">BE330</strain>
    </source>
</reference>
<evidence type="ECO:0000313" key="2">
    <source>
        <dbReference type="Proteomes" id="UP001185331"/>
    </source>
</evidence>
<dbReference type="Proteomes" id="UP001185331">
    <property type="component" value="Unassembled WGS sequence"/>
</dbReference>
<gene>
    <name evidence="1" type="ORF">J2Y00_002601</name>
</gene>
<evidence type="ECO:0000313" key="1">
    <source>
        <dbReference type="EMBL" id="MDR6219004.1"/>
    </source>
</evidence>
<accession>A0AAE4BND4</accession>
<proteinExistence type="predicted"/>
<protein>
    <submittedName>
        <fullName evidence="1">Uncharacterized protein</fullName>
    </submittedName>
</protein>
<comment type="caution">
    <text evidence="1">The sequence shown here is derived from an EMBL/GenBank/DDBJ whole genome shotgun (WGS) entry which is preliminary data.</text>
</comment>
<dbReference type="EMBL" id="JAVDQK010000005">
    <property type="protein sequence ID" value="MDR6219004.1"/>
    <property type="molecule type" value="Genomic_DNA"/>
</dbReference>
<dbReference type="RefSeq" id="WP_309853983.1">
    <property type="nucleotide sequence ID" value="NZ_JAVDQJ010000004.1"/>
</dbReference>
<sequence length="240" mass="25768">MNDAQPSRALHARGSNVQYAETRHPVATGWTLTVRVYPKNTHLACLDDAGATHILGKVPNGQFVLADALQAARTFVRTGVTPEVISLPSRSDVLSLPLGAVFDPQGEHDGVTYGTLETSAWAAQAELSTEGTSQVLRALAGGHAFTVYQGPTGQRLEPDDAKIAQLGRWAPSNDVMTAVSEDGTLVGVFRDVQAFAVFIRRRSALRGDGARVEAHTDGRVSVRTGGKLQRYTLTTQRVHE</sequence>
<name>A0AAE4BND4_9DEIO</name>
<dbReference type="AlphaFoldDB" id="A0AAE4BND4"/>
<organism evidence="1 2">
    <name type="scientific">Deinococcus soli</name>
    <name type="common">ex Cha et al. 2016</name>
    <dbReference type="NCBI Taxonomy" id="1309411"/>
    <lineage>
        <taxon>Bacteria</taxon>
        <taxon>Thermotogati</taxon>
        <taxon>Deinococcota</taxon>
        <taxon>Deinococci</taxon>
        <taxon>Deinococcales</taxon>
        <taxon>Deinococcaceae</taxon>
        <taxon>Deinococcus</taxon>
    </lineage>
</organism>